<gene>
    <name evidence="1" type="ORF">SAMN05216323_10465</name>
</gene>
<evidence type="ECO:0000313" key="2">
    <source>
        <dbReference type="Proteomes" id="UP000199452"/>
    </source>
</evidence>
<organism evidence="1 2">
    <name type="scientific">Williamwhitmania taraxaci</name>
    <dbReference type="NCBI Taxonomy" id="1640674"/>
    <lineage>
        <taxon>Bacteria</taxon>
        <taxon>Pseudomonadati</taxon>
        <taxon>Bacteroidota</taxon>
        <taxon>Bacteroidia</taxon>
        <taxon>Bacteroidales</taxon>
        <taxon>Williamwhitmaniaceae</taxon>
        <taxon>Williamwhitmania</taxon>
    </lineage>
</organism>
<dbReference type="Proteomes" id="UP000199452">
    <property type="component" value="Unassembled WGS sequence"/>
</dbReference>
<keyword evidence="2" id="KW-1185">Reference proteome</keyword>
<dbReference type="EMBL" id="FMYP01000046">
    <property type="protein sequence ID" value="SDC71691.1"/>
    <property type="molecule type" value="Genomic_DNA"/>
</dbReference>
<reference evidence="1 2" key="1">
    <citation type="submission" date="2016-09" db="EMBL/GenBank/DDBJ databases">
        <authorList>
            <person name="Capua I."/>
            <person name="De Benedictis P."/>
            <person name="Joannis T."/>
            <person name="Lombin L.H."/>
            <person name="Cattoli G."/>
        </authorList>
    </citation>
    <scope>NUCLEOTIDE SEQUENCE [LARGE SCALE GENOMIC DNA]</scope>
    <source>
        <strain evidence="1 2">A7P-90m</strain>
    </source>
</reference>
<dbReference type="OrthoDB" id="1201356at2"/>
<proteinExistence type="predicted"/>
<accession>A0A1G6NVM0</accession>
<evidence type="ECO:0000313" key="1">
    <source>
        <dbReference type="EMBL" id="SDC71691.1"/>
    </source>
</evidence>
<dbReference type="AlphaFoldDB" id="A0A1G6NVM0"/>
<protein>
    <submittedName>
        <fullName evidence="1">Uncharacterized protein</fullName>
    </submittedName>
</protein>
<sequence length="127" mass="14748">MKLDYLGRINTDGDNVVRLYEFDKAQAEMFRDIVQQVIVTNQTDLELSSIEFIEARNCTLTLRIAEEDLGIATLDNHNFFCELTIEGYIKMVALLAPFCRKETRGYQYLYDIDNPTDFLFSPSATWE</sequence>
<name>A0A1G6NVM0_9BACT</name>
<dbReference type="RefSeq" id="WP_092439321.1">
    <property type="nucleotide sequence ID" value="NZ_FMYP01000046.1"/>
</dbReference>